<dbReference type="RefSeq" id="WP_075543487.1">
    <property type="nucleotide sequence ID" value="NZ_UPHQ01000172.1"/>
</dbReference>
<protein>
    <recommendedName>
        <fullName evidence="3">MalT-like TPR region domain-containing protein</fullName>
    </recommendedName>
</protein>
<sequence>MAADTTALADAAEALRIAEQTGDELVLGFARLAHGLTQIHHGGAHRDDGLALLVEARQSAVRQRFVSLAIAVVDPEIARHKVRQGDLDGAIELARSAVDDSFASGEMIWRWPAVTAMVESLLARGTDADLKEAQSAIDRLAAVPTDPGFVLHELPLLRVRGLVALAHGDAAGHDEFMALLRARAAALGFEPLAAATTSVHS</sequence>
<reference evidence="1 2" key="1">
    <citation type="submission" date="2018-09" db="EMBL/GenBank/DDBJ databases">
        <authorList>
            <person name="Tagini F."/>
        </authorList>
    </citation>
    <scope>NUCLEOTIDE SEQUENCE [LARGE SCALE GENOMIC DNA]</scope>
    <source>
        <strain evidence="1 2">MK13</strain>
    </source>
</reference>
<organism evidence="1 2">
    <name type="scientific">Mycobacterium innocens</name>
    <dbReference type="NCBI Taxonomy" id="2341083"/>
    <lineage>
        <taxon>Bacteria</taxon>
        <taxon>Bacillati</taxon>
        <taxon>Actinomycetota</taxon>
        <taxon>Actinomycetes</taxon>
        <taxon>Mycobacteriales</taxon>
        <taxon>Mycobacteriaceae</taxon>
        <taxon>Mycobacterium</taxon>
    </lineage>
</organism>
<evidence type="ECO:0000313" key="2">
    <source>
        <dbReference type="Proteomes" id="UP000267289"/>
    </source>
</evidence>
<evidence type="ECO:0000313" key="1">
    <source>
        <dbReference type="EMBL" id="VBA41093.1"/>
    </source>
</evidence>
<dbReference type="Proteomes" id="UP000267289">
    <property type="component" value="Unassembled WGS sequence"/>
</dbReference>
<gene>
    <name evidence="1" type="ORF">LAUMK13_03375</name>
</gene>
<keyword evidence="2" id="KW-1185">Reference proteome</keyword>
<accession>A0A498Q8N7</accession>
<dbReference type="OrthoDB" id="5476461at2"/>
<dbReference type="EMBL" id="UPHQ01000172">
    <property type="protein sequence ID" value="VBA41093.1"/>
    <property type="molecule type" value="Genomic_DNA"/>
</dbReference>
<proteinExistence type="predicted"/>
<evidence type="ECO:0008006" key="3">
    <source>
        <dbReference type="Google" id="ProtNLM"/>
    </source>
</evidence>
<name>A0A498Q8N7_9MYCO</name>
<dbReference type="AlphaFoldDB" id="A0A498Q8N7"/>